<keyword evidence="3" id="KW-0325">Glycoprotein</keyword>
<dbReference type="STRING" id="1855383.SAMN05216548_105196"/>
<reference evidence="5 6" key="1">
    <citation type="submission" date="2016-10" db="EMBL/GenBank/DDBJ databases">
        <authorList>
            <person name="de Groot N.N."/>
        </authorList>
    </citation>
    <scope>NUCLEOTIDE SEQUENCE [LARGE SCALE GENOMIC DNA]</scope>
    <source>
        <strain evidence="5 6">A52C2</strain>
    </source>
</reference>
<organism evidence="5 6">
    <name type="scientific">Faunimonas pinastri</name>
    <dbReference type="NCBI Taxonomy" id="1855383"/>
    <lineage>
        <taxon>Bacteria</taxon>
        <taxon>Pseudomonadati</taxon>
        <taxon>Pseudomonadota</taxon>
        <taxon>Alphaproteobacteria</taxon>
        <taxon>Hyphomicrobiales</taxon>
        <taxon>Afifellaceae</taxon>
        <taxon>Faunimonas</taxon>
    </lineage>
</organism>
<protein>
    <recommendedName>
        <fullName evidence="4">Glycosyltransferase 61 catalytic domain-containing protein</fullName>
    </recommendedName>
</protein>
<proteinExistence type="predicted"/>
<keyword evidence="2" id="KW-0808">Transferase</keyword>
<dbReference type="GO" id="GO:0016757">
    <property type="term" value="F:glycosyltransferase activity"/>
    <property type="evidence" value="ECO:0007669"/>
    <property type="project" value="UniProtKB-KW"/>
</dbReference>
<dbReference type="Proteomes" id="UP000199647">
    <property type="component" value="Unassembled WGS sequence"/>
</dbReference>
<feature type="domain" description="Glycosyltransferase 61 catalytic" evidence="4">
    <location>
        <begin position="243"/>
        <end position="342"/>
    </location>
</feature>
<dbReference type="Pfam" id="PF04577">
    <property type="entry name" value="Glyco_transf_61"/>
    <property type="match status" value="1"/>
</dbReference>
<gene>
    <name evidence="5" type="ORF">SAMN05216548_105196</name>
</gene>
<dbReference type="PANTHER" id="PTHR20961">
    <property type="entry name" value="GLYCOSYLTRANSFERASE"/>
    <property type="match status" value="1"/>
</dbReference>
<accession>A0A1H9GZB6</accession>
<name>A0A1H9GZB6_9HYPH</name>
<evidence type="ECO:0000256" key="1">
    <source>
        <dbReference type="ARBA" id="ARBA00022676"/>
    </source>
</evidence>
<dbReference type="InterPro" id="IPR049625">
    <property type="entry name" value="Glyco_transf_61_cat"/>
</dbReference>
<evidence type="ECO:0000256" key="2">
    <source>
        <dbReference type="ARBA" id="ARBA00022679"/>
    </source>
</evidence>
<evidence type="ECO:0000313" key="5">
    <source>
        <dbReference type="EMBL" id="SEQ55419.1"/>
    </source>
</evidence>
<keyword evidence="6" id="KW-1185">Reference proteome</keyword>
<dbReference type="RefSeq" id="WP_177176794.1">
    <property type="nucleotide sequence ID" value="NZ_FOFG01000005.1"/>
</dbReference>
<evidence type="ECO:0000259" key="4">
    <source>
        <dbReference type="Pfam" id="PF04577"/>
    </source>
</evidence>
<evidence type="ECO:0000313" key="6">
    <source>
        <dbReference type="Proteomes" id="UP000199647"/>
    </source>
</evidence>
<sequence length="395" mass="44542">MPKKKMRERPKWRSWIPTGREFRFKVFSGLTATLPALAERFNAYATTLTVEDAADEILDEAVIETDVTLPDETVAAIGEHFALERKFHREIARTGKVSWTLAAAKGLAVLGHTGTVVSPARRAKVADRGTRNTMLWRRLVDRPIKGDCLPLLGLRKGHKHYYKFHAETAAQLVTFLRRDHRPGQSLKVLVRPDLTKYQRAFFAAVEKAHPGVEVVTVGDGERALPERTLFYRYRINSLMRSPPTPEILGDIEALYRDEYGLGPARNEGRRIYISRRDVRLRSLANEPELLAELAKRGFEVICPSDLSHREQVELFSSADLVVATHGAALTNIMFMPPGSRVLEMFNGSHMISPYIWMAALKGVAHDFVVGSEGDGTERFEIDVAEVTRRLDRTDV</sequence>
<evidence type="ECO:0000256" key="3">
    <source>
        <dbReference type="ARBA" id="ARBA00023180"/>
    </source>
</evidence>
<dbReference type="AlphaFoldDB" id="A0A1H9GZB6"/>
<dbReference type="EMBL" id="FOFG01000005">
    <property type="protein sequence ID" value="SEQ55419.1"/>
    <property type="molecule type" value="Genomic_DNA"/>
</dbReference>
<keyword evidence="1" id="KW-0328">Glycosyltransferase</keyword>
<dbReference type="InterPro" id="IPR007657">
    <property type="entry name" value="Glycosyltransferase_61"/>
</dbReference>